<protein>
    <submittedName>
        <fullName evidence="5">Scopoletin glucosyltransferase-like</fullName>
    </submittedName>
</protein>
<evidence type="ECO:0000313" key="4">
    <source>
        <dbReference type="Proteomes" id="UP000515124"/>
    </source>
</evidence>
<dbReference type="InterPro" id="IPR058980">
    <property type="entry name" value="Glyco_transf_N"/>
</dbReference>
<dbReference type="GO" id="GO:0035251">
    <property type="term" value="F:UDP-glucosyltransferase activity"/>
    <property type="evidence" value="ECO:0007669"/>
    <property type="project" value="TreeGrafter"/>
</dbReference>
<reference evidence="5" key="1">
    <citation type="submission" date="2025-08" db="UniProtKB">
        <authorList>
            <consortium name="RefSeq"/>
        </authorList>
    </citation>
    <scope>IDENTIFICATION</scope>
</reference>
<keyword evidence="2" id="KW-0808">Transferase</keyword>
<accession>A0A6P5U1B2</accession>
<feature type="domain" description="Glycosyltransferase N-terminal" evidence="3">
    <location>
        <begin position="14"/>
        <end position="149"/>
    </location>
</feature>
<proteinExistence type="inferred from homology"/>
<dbReference type="RefSeq" id="XP_021832960.1">
    <property type="nucleotide sequence ID" value="XM_021977268.1"/>
</dbReference>
<dbReference type="AlphaFoldDB" id="A0A6P5U1B2"/>
<sequence length="259" mass="28199">MATSTPPPTPPHAVIFPFMAQCHTIPLLDISKALSSRGLKVTVVTTQQNAPFICSKVSDCSSISISVVPFPRVPNFPRGCENTASLPSMELLVPFIAATKKMKQPFEALLKEMVENGSRPICVISDFSLSWTLDKCRSFGIPRVVSHGMGVQPMVVLKTVSSMDVQRESTSVSGSVVELPDLSLPFALDRSDLPPRSDNPEEDDPFSRVMWEVEEADRNSWGVIVNSFQELECEYVAALEFGSFAQSGQGMVCGARSAL</sequence>
<organism evidence="4 5">
    <name type="scientific">Prunus avium</name>
    <name type="common">Cherry</name>
    <name type="synonym">Cerasus avium</name>
    <dbReference type="NCBI Taxonomy" id="42229"/>
    <lineage>
        <taxon>Eukaryota</taxon>
        <taxon>Viridiplantae</taxon>
        <taxon>Streptophyta</taxon>
        <taxon>Embryophyta</taxon>
        <taxon>Tracheophyta</taxon>
        <taxon>Spermatophyta</taxon>
        <taxon>Magnoliopsida</taxon>
        <taxon>eudicotyledons</taxon>
        <taxon>Gunneridae</taxon>
        <taxon>Pentapetalae</taxon>
        <taxon>rosids</taxon>
        <taxon>fabids</taxon>
        <taxon>Rosales</taxon>
        <taxon>Rosaceae</taxon>
        <taxon>Amygdaloideae</taxon>
        <taxon>Amygdaleae</taxon>
        <taxon>Prunus</taxon>
    </lineage>
</organism>
<evidence type="ECO:0000259" key="3">
    <source>
        <dbReference type="Pfam" id="PF26168"/>
    </source>
</evidence>
<evidence type="ECO:0000313" key="5">
    <source>
        <dbReference type="RefSeq" id="XP_021832960.1"/>
    </source>
</evidence>
<dbReference type="Gramene" id="Pav_sc0002567.1_g280.1.mk:mrna">
    <property type="protein sequence ID" value="Pav_sc0002567.1_g280.1.mk:CDS:1"/>
    <property type="gene ID" value="Pav_sc0002567.1_g280.1.mk"/>
</dbReference>
<dbReference type="GeneID" id="110772800"/>
<name>A0A6P5U1B2_PRUAV</name>
<dbReference type="SUPFAM" id="SSF53756">
    <property type="entry name" value="UDP-Glycosyltransferase/glycogen phosphorylase"/>
    <property type="match status" value="1"/>
</dbReference>
<keyword evidence="4" id="KW-1185">Reference proteome</keyword>
<evidence type="ECO:0000256" key="2">
    <source>
        <dbReference type="ARBA" id="ARBA00022676"/>
    </source>
</evidence>
<keyword evidence="2" id="KW-0328">Glycosyltransferase</keyword>
<dbReference type="Proteomes" id="UP000515124">
    <property type="component" value="Unplaced"/>
</dbReference>
<gene>
    <name evidence="5" type="primary">LOC110772800</name>
</gene>
<evidence type="ECO:0000256" key="1">
    <source>
        <dbReference type="ARBA" id="ARBA00009995"/>
    </source>
</evidence>
<dbReference type="KEGG" id="pavi:110772800"/>
<comment type="similarity">
    <text evidence="1">Belongs to the UDP-glycosyltransferase family.</text>
</comment>
<dbReference type="PANTHER" id="PTHR48047:SF218">
    <property type="entry name" value="GLYCOSYLTRANSFERASE"/>
    <property type="match status" value="1"/>
</dbReference>
<dbReference type="Pfam" id="PF26168">
    <property type="entry name" value="Glyco_transf_N"/>
    <property type="match status" value="1"/>
</dbReference>
<dbReference type="PANTHER" id="PTHR48047">
    <property type="entry name" value="GLYCOSYLTRANSFERASE"/>
    <property type="match status" value="1"/>
</dbReference>
<dbReference type="Gene3D" id="3.40.50.2000">
    <property type="entry name" value="Glycogen Phosphorylase B"/>
    <property type="match status" value="1"/>
</dbReference>